<evidence type="ECO:0000256" key="13">
    <source>
        <dbReference type="RuleBase" id="RU362022"/>
    </source>
</evidence>
<dbReference type="Gene3D" id="1.20.120.1630">
    <property type="match status" value="1"/>
</dbReference>
<dbReference type="PANTHER" id="PTHR12714:SF9">
    <property type="entry name" value="PROTEIN-S-ISOPRENYLCYSTEINE O-METHYLTRANSFERASE"/>
    <property type="match status" value="1"/>
</dbReference>
<dbReference type="STRING" id="2015173.A0A026X1E4"/>
<dbReference type="InterPro" id="IPR025770">
    <property type="entry name" value="PPMT_MeTrfase"/>
</dbReference>
<feature type="transmembrane region" description="Helical" evidence="13">
    <location>
        <begin position="18"/>
        <end position="42"/>
    </location>
</feature>
<evidence type="ECO:0000256" key="7">
    <source>
        <dbReference type="ARBA" id="ARBA00022691"/>
    </source>
</evidence>
<feature type="transmembrane region" description="Helical" evidence="13">
    <location>
        <begin position="78"/>
        <end position="99"/>
    </location>
</feature>
<evidence type="ECO:0000256" key="6">
    <source>
        <dbReference type="ARBA" id="ARBA00022679"/>
    </source>
</evidence>
<dbReference type="GO" id="GO:0032259">
    <property type="term" value="P:methylation"/>
    <property type="evidence" value="ECO:0007669"/>
    <property type="project" value="UniProtKB-KW"/>
</dbReference>
<comment type="subcellular location">
    <subcellularLocation>
        <location evidence="13">Endoplasmic reticulum membrane</location>
        <topology evidence="13">Multi-pass membrane protein</topology>
    </subcellularLocation>
    <subcellularLocation>
        <location evidence="2">Membrane</location>
        <topology evidence="2">Multi-pass membrane protein</topology>
    </subcellularLocation>
</comment>
<gene>
    <name evidence="15" type="ORF">DMN91_007875</name>
    <name evidence="14" type="ORF">X777_05427</name>
</gene>
<dbReference type="Proteomes" id="UP000053097">
    <property type="component" value="Unassembled WGS sequence"/>
</dbReference>
<keyword evidence="8 13" id="KW-0812">Transmembrane</keyword>
<sequence>MASQGTDLTRKMLCPDGILSLVCFVTAALVSLLPELLFSVGFSIYVEYFSNICFLHAIQYVVINVFAFLAFHGFSYQVAVRALFLGYVFGIGILVSFTAPPSWQIFGIYAAVLATFHYSEFLAIAWTNPATLTIDSFILNHSVAYGVAACLSWIEFLIERYYFDQMKVPSVVSYAGLVLCIAGEILRKAAMCTAKHNFNHIVQSEKSDDHQLITHGVYSVCRHPSYVGWFYWSIGTQMILQNPVCYVAYALMSWRFFHDRVQIEELTLLNFFGEDYMKYQEKVGTGLPFIYGYKISS</sequence>
<evidence type="ECO:0000256" key="5">
    <source>
        <dbReference type="ARBA" id="ARBA00022603"/>
    </source>
</evidence>
<keyword evidence="6 14" id="KW-0808">Transferase</keyword>
<comment type="catalytic activity">
    <reaction evidence="1 13">
        <text>[protein]-C-terminal S-[(2E,6E)-farnesyl]-L-cysteine + S-adenosyl-L-methionine = [protein]-C-terminal S-[(2E,6E)-farnesyl]-L-cysteine methyl ester + S-adenosyl-L-homocysteine</text>
        <dbReference type="Rhea" id="RHEA:21672"/>
        <dbReference type="Rhea" id="RHEA-COMP:12125"/>
        <dbReference type="Rhea" id="RHEA-COMP:12126"/>
        <dbReference type="ChEBI" id="CHEBI:57856"/>
        <dbReference type="ChEBI" id="CHEBI:59789"/>
        <dbReference type="ChEBI" id="CHEBI:90510"/>
        <dbReference type="ChEBI" id="CHEBI:90511"/>
        <dbReference type="EC" id="2.1.1.100"/>
    </reaction>
</comment>
<keyword evidence="9 13" id="KW-1133">Transmembrane helix</keyword>
<keyword evidence="5 13" id="KW-0489">Methyltransferase</keyword>
<feature type="transmembrane region" description="Helical" evidence="13">
    <location>
        <begin position="168"/>
        <end position="186"/>
    </location>
</feature>
<evidence type="ECO:0000313" key="15">
    <source>
        <dbReference type="EMBL" id="RLU19318.1"/>
    </source>
</evidence>
<reference evidence="14 16" key="1">
    <citation type="journal article" date="2014" name="Curr. Biol.">
        <title>The genome of the clonal raider ant Cerapachys biroi.</title>
        <authorList>
            <person name="Oxley P.R."/>
            <person name="Ji L."/>
            <person name="Fetter-Pruneda I."/>
            <person name="McKenzie S.K."/>
            <person name="Li C."/>
            <person name="Hu H."/>
            <person name="Zhang G."/>
            <person name="Kronauer D.J."/>
        </authorList>
    </citation>
    <scope>NUCLEOTIDE SEQUENCE [LARGE SCALE GENOMIC DNA]</scope>
</reference>
<feature type="transmembrane region" description="Helical" evidence="13">
    <location>
        <begin position="138"/>
        <end position="156"/>
    </location>
</feature>
<keyword evidence="10 13" id="KW-0472">Membrane</keyword>
<evidence type="ECO:0000313" key="14">
    <source>
        <dbReference type="EMBL" id="EZA62100.1"/>
    </source>
</evidence>
<evidence type="ECO:0000256" key="9">
    <source>
        <dbReference type="ARBA" id="ARBA00022989"/>
    </source>
</evidence>
<feature type="transmembrane region" description="Helical" evidence="13">
    <location>
        <begin position="105"/>
        <end position="126"/>
    </location>
</feature>
<accession>A0A026X1E4</accession>
<dbReference type="EC" id="2.1.1.100" evidence="4 13"/>
<proteinExistence type="inferred from homology"/>
<dbReference type="AlphaFoldDB" id="A0A026X1E4"/>
<evidence type="ECO:0000256" key="4">
    <source>
        <dbReference type="ARBA" id="ARBA00012151"/>
    </source>
</evidence>
<evidence type="ECO:0000256" key="2">
    <source>
        <dbReference type="ARBA" id="ARBA00004141"/>
    </source>
</evidence>
<evidence type="ECO:0000256" key="3">
    <source>
        <dbReference type="ARBA" id="ARBA00009140"/>
    </source>
</evidence>
<dbReference type="OrthoDB" id="422086at2759"/>
<evidence type="ECO:0000256" key="12">
    <source>
        <dbReference type="ARBA" id="ARBA00023656"/>
    </source>
</evidence>
<dbReference type="EMBL" id="KK107031">
    <property type="protein sequence ID" value="EZA62100.1"/>
    <property type="molecule type" value="Genomic_DNA"/>
</dbReference>
<dbReference type="InterPro" id="IPR007269">
    <property type="entry name" value="ICMT_MeTrfase"/>
</dbReference>
<reference evidence="15" key="3">
    <citation type="submission" date="2018-07" db="EMBL/GenBank/DDBJ databases">
        <authorList>
            <person name="Mckenzie S.K."/>
            <person name="Kronauer D.J.C."/>
        </authorList>
    </citation>
    <scope>NUCLEOTIDE SEQUENCE</scope>
    <source>
        <strain evidence="15">Clonal line C1</strain>
    </source>
</reference>
<evidence type="ECO:0000256" key="1">
    <source>
        <dbReference type="ARBA" id="ARBA00001450"/>
    </source>
</evidence>
<dbReference type="PROSITE" id="PS51564">
    <property type="entry name" value="SAM_ICMT"/>
    <property type="match status" value="1"/>
</dbReference>
<dbReference type="GO" id="GO:0005789">
    <property type="term" value="C:endoplasmic reticulum membrane"/>
    <property type="evidence" value="ECO:0007669"/>
    <property type="project" value="UniProtKB-SubCell"/>
</dbReference>
<protein>
    <recommendedName>
        <fullName evidence="12 13">Protein-S-isoprenylcysteine O-methyltransferase</fullName>
        <ecNumber evidence="4 13">2.1.1.100</ecNumber>
    </recommendedName>
</protein>
<evidence type="ECO:0000313" key="16">
    <source>
        <dbReference type="Proteomes" id="UP000053097"/>
    </source>
</evidence>
<dbReference type="EMBL" id="QOIP01000008">
    <property type="protein sequence ID" value="RLU19318.1"/>
    <property type="molecule type" value="Genomic_DNA"/>
</dbReference>
<keyword evidence="16" id="KW-1185">Reference proteome</keyword>
<dbReference type="Pfam" id="PF04140">
    <property type="entry name" value="ICMT"/>
    <property type="match status" value="1"/>
</dbReference>
<evidence type="ECO:0000256" key="11">
    <source>
        <dbReference type="ARBA" id="ARBA00023572"/>
    </source>
</evidence>
<name>A0A026X1E4_OOCBI</name>
<keyword evidence="7 13" id="KW-0949">S-adenosyl-L-methionine</keyword>
<dbReference type="Proteomes" id="UP000279307">
    <property type="component" value="Chromosome 8"/>
</dbReference>
<feature type="transmembrane region" description="Helical" evidence="13">
    <location>
        <begin position="48"/>
        <end position="71"/>
    </location>
</feature>
<comment type="function">
    <text evidence="11">Catalyzes the post-translational methylation of isoprenylated C-terminal cysteine residues.</text>
</comment>
<reference evidence="15" key="2">
    <citation type="journal article" date="2018" name="Genome Res.">
        <title>The genomic architecture and molecular evolution of ant odorant receptors.</title>
        <authorList>
            <person name="McKenzie S.K."/>
            <person name="Kronauer D.J.C."/>
        </authorList>
    </citation>
    <scope>NUCLEOTIDE SEQUENCE [LARGE SCALE GENOMIC DNA]</scope>
    <source>
        <strain evidence="15">Clonal line C1</strain>
    </source>
</reference>
<comment type="similarity">
    <text evidence="3 13">Belongs to the class VI-like SAM-binding methyltransferase superfamily. Isoprenylcysteine carboxyl methyltransferase family.</text>
</comment>
<dbReference type="PANTHER" id="PTHR12714">
    <property type="entry name" value="PROTEIN-S ISOPRENYLCYSTEINE O-METHYLTRANSFERASE"/>
    <property type="match status" value="1"/>
</dbReference>
<evidence type="ECO:0000256" key="10">
    <source>
        <dbReference type="ARBA" id="ARBA00023136"/>
    </source>
</evidence>
<evidence type="ECO:0000256" key="8">
    <source>
        <dbReference type="ARBA" id="ARBA00022692"/>
    </source>
</evidence>
<dbReference type="GO" id="GO:0004671">
    <property type="term" value="F:protein C-terminal S-isoprenylcysteine carboxyl O-methyltransferase activity"/>
    <property type="evidence" value="ECO:0007669"/>
    <property type="project" value="UniProtKB-EC"/>
</dbReference>
<organism evidence="14 16">
    <name type="scientific">Ooceraea biroi</name>
    <name type="common">Clonal raider ant</name>
    <name type="synonym">Cerapachys biroi</name>
    <dbReference type="NCBI Taxonomy" id="2015173"/>
    <lineage>
        <taxon>Eukaryota</taxon>
        <taxon>Metazoa</taxon>
        <taxon>Ecdysozoa</taxon>
        <taxon>Arthropoda</taxon>
        <taxon>Hexapoda</taxon>
        <taxon>Insecta</taxon>
        <taxon>Pterygota</taxon>
        <taxon>Neoptera</taxon>
        <taxon>Endopterygota</taxon>
        <taxon>Hymenoptera</taxon>
        <taxon>Apocrita</taxon>
        <taxon>Aculeata</taxon>
        <taxon>Formicoidea</taxon>
        <taxon>Formicidae</taxon>
        <taxon>Dorylinae</taxon>
        <taxon>Ooceraea</taxon>
    </lineage>
</organism>
<dbReference type="OMA" id="GMVPQVW"/>
<keyword evidence="13" id="KW-0256">Endoplasmic reticulum</keyword>